<reference evidence="2" key="1">
    <citation type="submission" date="2023-04" db="EMBL/GenBank/DDBJ databases">
        <title>Black Yeasts Isolated from many extreme environments.</title>
        <authorList>
            <person name="Coleine C."/>
            <person name="Stajich J.E."/>
            <person name="Selbmann L."/>
        </authorList>
    </citation>
    <scope>NUCLEOTIDE SEQUENCE</scope>
    <source>
        <strain evidence="2">CCFEE 5312</strain>
    </source>
</reference>
<keyword evidence="1" id="KW-0812">Transmembrane</keyword>
<evidence type="ECO:0000313" key="2">
    <source>
        <dbReference type="EMBL" id="KAK3058877.1"/>
    </source>
</evidence>
<dbReference type="InterPro" id="IPR039535">
    <property type="entry name" value="ASST-like"/>
</dbReference>
<feature type="transmembrane region" description="Helical" evidence="1">
    <location>
        <begin position="591"/>
        <end position="612"/>
    </location>
</feature>
<protein>
    <recommendedName>
        <fullName evidence="4">Arylsulfotransferase</fullName>
    </recommendedName>
</protein>
<evidence type="ECO:0000313" key="3">
    <source>
        <dbReference type="Proteomes" id="UP001271007"/>
    </source>
</evidence>
<comment type="caution">
    <text evidence="2">The sequence shown here is derived from an EMBL/GenBank/DDBJ whole genome shotgun (WGS) entry which is preliminary data.</text>
</comment>
<keyword evidence="1" id="KW-0472">Membrane</keyword>
<dbReference type="PANTHER" id="PTHR35340:SF5">
    <property type="entry name" value="ASST-DOMAIN-CONTAINING PROTEIN"/>
    <property type="match status" value="1"/>
</dbReference>
<evidence type="ECO:0008006" key="4">
    <source>
        <dbReference type="Google" id="ProtNLM"/>
    </source>
</evidence>
<organism evidence="2 3">
    <name type="scientific">Extremus antarcticus</name>
    <dbReference type="NCBI Taxonomy" id="702011"/>
    <lineage>
        <taxon>Eukaryota</taxon>
        <taxon>Fungi</taxon>
        <taxon>Dikarya</taxon>
        <taxon>Ascomycota</taxon>
        <taxon>Pezizomycotina</taxon>
        <taxon>Dothideomycetes</taxon>
        <taxon>Dothideomycetidae</taxon>
        <taxon>Mycosphaerellales</taxon>
        <taxon>Extremaceae</taxon>
        <taxon>Extremus</taxon>
    </lineage>
</organism>
<gene>
    <name evidence="2" type="ORF">LTR09_000442</name>
</gene>
<proteinExistence type="predicted"/>
<dbReference type="Proteomes" id="UP001271007">
    <property type="component" value="Unassembled WGS sequence"/>
</dbReference>
<sequence>MFNLDDKVGQRASAALPQYSGAGDVQDSSCSLYGCLSVMLFALSHKGRRVRLAAIWIPTVVVIGAALLLFLRLICVPILVYFRPGLDVFIYDLAVYGVYPQRHYRSFHLASPSPRTLVWKAGVCQQESSDGGLVIMDLHGAGVSDSGPAVLDLKGNLVWTNDTFGGHAMNVKVQTYEGQEHLTFWAGDDEDHGNCYMLDSGFNLAYTISAVGDNLWDDPHQCKITEDGTALIIAFNFTEADLSSTHVAHLGSFIVDAVIQEIDIESGELVFEWRASDHVADNNEYLKSTFDAPFVRHSKKYHDYFHMNSVDKDSNGNLLVSIRHTHSIINIDTKTGQILWGFGGTSRDFEDLSGGLASNFHGQHDARWVDEGKGLLSLFDNVIAEHHWHDGPHSLGKVFHLDVANRTAELMHTYHTLRKAKSTSQGSFQYLPNHGSNDEDRVFIGWGSVPTYTLHDADTEELLCETHYGPSLFQYYEFTKSYRIFRAPPEWKARPEAWDPSAVVTGGRAYVSWNGGMEVRSWVLQRSENVMSRGESSADWADITTTKRDGFETAFELPAGGKNTVYRIAALDASETVIRYSNTFESTSGSWMLPMLPVVIGLAALVPILVGVRRRRQVLSWVTSRRSCGAYAQILSDEAPEGVGRADAPSP</sequence>
<keyword evidence="1" id="KW-1133">Transmembrane helix</keyword>
<dbReference type="PANTHER" id="PTHR35340">
    <property type="entry name" value="PQQ ENZYME REPEAT PROTEIN-RELATED"/>
    <property type="match status" value="1"/>
</dbReference>
<evidence type="ECO:0000256" key="1">
    <source>
        <dbReference type="SAM" id="Phobius"/>
    </source>
</evidence>
<dbReference type="AlphaFoldDB" id="A0AAJ0GJN1"/>
<feature type="transmembrane region" description="Helical" evidence="1">
    <location>
        <begin position="55"/>
        <end position="82"/>
    </location>
</feature>
<keyword evidence="3" id="KW-1185">Reference proteome</keyword>
<dbReference type="EMBL" id="JAWDJX010000001">
    <property type="protein sequence ID" value="KAK3058877.1"/>
    <property type="molecule type" value="Genomic_DNA"/>
</dbReference>
<accession>A0AAJ0GJN1</accession>
<dbReference type="Pfam" id="PF14269">
    <property type="entry name" value="Arylsulfotran_2"/>
    <property type="match status" value="1"/>
</dbReference>
<dbReference type="InterPro" id="IPR053143">
    <property type="entry name" value="Arylsulfate_ST"/>
</dbReference>
<name>A0AAJ0GJN1_9PEZI</name>